<evidence type="ECO:0000259" key="6">
    <source>
        <dbReference type="PROSITE" id="PS50240"/>
    </source>
</evidence>
<evidence type="ECO:0000313" key="8">
    <source>
        <dbReference type="Proteomes" id="UP000015102"/>
    </source>
</evidence>
<dbReference type="Pfam" id="PF00089">
    <property type="entry name" value="Trypsin"/>
    <property type="match status" value="1"/>
</dbReference>
<protein>
    <recommendedName>
        <fullName evidence="6">Peptidase S1 domain-containing protein</fullName>
    </recommendedName>
</protein>
<reference evidence="7" key="2">
    <citation type="submission" date="2015-06" db="UniProtKB">
        <authorList>
            <consortium name="EnsemblMetazoa"/>
        </authorList>
    </citation>
    <scope>IDENTIFICATION</scope>
</reference>
<evidence type="ECO:0000313" key="7">
    <source>
        <dbReference type="EnsemblMetazoa" id="MESCA010371-PA"/>
    </source>
</evidence>
<dbReference type="EMBL" id="CAQQ02109274">
    <property type="status" value="NOT_ANNOTATED_CDS"/>
    <property type="molecule type" value="Genomic_DNA"/>
</dbReference>
<keyword evidence="5" id="KW-0732">Signal</keyword>
<dbReference type="GO" id="GO:0004252">
    <property type="term" value="F:serine-type endopeptidase activity"/>
    <property type="evidence" value="ECO:0007669"/>
    <property type="project" value="InterPro"/>
</dbReference>
<dbReference type="PANTHER" id="PTHR24276:SF98">
    <property type="entry name" value="FI18310P1-RELATED"/>
    <property type="match status" value="1"/>
</dbReference>
<evidence type="ECO:0000256" key="5">
    <source>
        <dbReference type="SAM" id="SignalP"/>
    </source>
</evidence>
<dbReference type="SUPFAM" id="SSF50494">
    <property type="entry name" value="Trypsin-like serine proteases"/>
    <property type="match status" value="1"/>
</dbReference>
<keyword evidence="8" id="KW-1185">Reference proteome</keyword>
<dbReference type="Gene3D" id="2.40.10.10">
    <property type="entry name" value="Trypsin-like serine proteases"/>
    <property type="match status" value="2"/>
</dbReference>
<feature type="domain" description="Peptidase S1" evidence="6">
    <location>
        <begin position="29"/>
        <end position="155"/>
    </location>
</feature>
<evidence type="ECO:0000256" key="3">
    <source>
        <dbReference type="ARBA" id="ARBA00022825"/>
    </source>
</evidence>
<keyword evidence="1" id="KW-0645">Protease</keyword>
<dbReference type="SMART" id="SM00020">
    <property type="entry name" value="Tryp_SPc"/>
    <property type="match status" value="1"/>
</dbReference>
<keyword evidence="4" id="KW-1015">Disulfide bond</keyword>
<dbReference type="PROSITE" id="PS50240">
    <property type="entry name" value="TRYPSIN_DOM"/>
    <property type="match status" value="1"/>
</dbReference>
<feature type="signal peptide" evidence="5">
    <location>
        <begin position="1"/>
        <end position="22"/>
    </location>
</feature>
<reference evidence="8" key="1">
    <citation type="submission" date="2013-02" db="EMBL/GenBank/DDBJ databases">
        <authorList>
            <person name="Hughes D."/>
        </authorList>
    </citation>
    <scope>NUCLEOTIDE SEQUENCE</scope>
    <source>
        <strain>Durham</strain>
        <strain evidence="8">NC isolate 2 -- Noor lab</strain>
    </source>
</reference>
<dbReference type="InterPro" id="IPR009003">
    <property type="entry name" value="Peptidase_S1_PA"/>
</dbReference>
<keyword evidence="3" id="KW-0720">Serine protease</keyword>
<sequence>MFGNILLALLTSKLLLINFSNAKLDAEKIVGGFRVRNQSSVSYQISLQYRQGHFCGGSFIRTNVVLCAAHCVYNRSVSDFEIRAGSLQRNSGGKIIKVSNIIMHESYNPNNFDYDYSLVFLEDYDSSGLIMSIIQLPSSESDIVPDNTTLFVSGW</sequence>
<feature type="chain" id="PRO_5004577324" description="Peptidase S1 domain-containing protein" evidence="5">
    <location>
        <begin position="23"/>
        <end position="155"/>
    </location>
</feature>
<dbReference type="GO" id="GO:0006508">
    <property type="term" value="P:proteolysis"/>
    <property type="evidence" value="ECO:0007669"/>
    <property type="project" value="UniProtKB-KW"/>
</dbReference>
<dbReference type="FunFam" id="2.40.10.10:FF:000073">
    <property type="entry name" value="Trypsin alpha"/>
    <property type="match status" value="1"/>
</dbReference>
<dbReference type="InterPro" id="IPR043504">
    <property type="entry name" value="Peptidase_S1_PA_chymotrypsin"/>
</dbReference>
<dbReference type="AlphaFoldDB" id="T1H2D1"/>
<accession>T1H2D1</accession>
<evidence type="ECO:0000256" key="4">
    <source>
        <dbReference type="ARBA" id="ARBA00023157"/>
    </source>
</evidence>
<proteinExistence type="predicted"/>
<evidence type="ECO:0000256" key="1">
    <source>
        <dbReference type="ARBA" id="ARBA00022670"/>
    </source>
</evidence>
<keyword evidence="2" id="KW-0378">Hydrolase</keyword>
<name>T1H2D1_MEGSC</name>
<dbReference type="EnsemblMetazoa" id="MESCA010371-RA">
    <property type="protein sequence ID" value="MESCA010371-PA"/>
    <property type="gene ID" value="MESCA010371"/>
</dbReference>
<dbReference type="Proteomes" id="UP000015102">
    <property type="component" value="Unassembled WGS sequence"/>
</dbReference>
<dbReference type="STRING" id="36166.T1H2D1"/>
<dbReference type="InterPro" id="IPR001254">
    <property type="entry name" value="Trypsin_dom"/>
</dbReference>
<dbReference type="PANTHER" id="PTHR24276">
    <property type="entry name" value="POLYSERASE-RELATED"/>
    <property type="match status" value="1"/>
</dbReference>
<dbReference type="InterPro" id="IPR050430">
    <property type="entry name" value="Peptidase_S1"/>
</dbReference>
<evidence type="ECO:0000256" key="2">
    <source>
        <dbReference type="ARBA" id="ARBA00022801"/>
    </source>
</evidence>
<dbReference type="HOGENOM" id="CLU_006842_1_7_1"/>
<organism evidence="7 8">
    <name type="scientific">Megaselia scalaris</name>
    <name type="common">Humpbacked fly</name>
    <name type="synonym">Phora scalaris</name>
    <dbReference type="NCBI Taxonomy" id="36166"/>
    <lineage>
        <taxon>Eukaryota</taxon>
        <taxon>Metazoa</taxon>
        <taxon>Ecdysozoa</taxon>
        <taxon>Arthropoda</taxon>
        <taxon>Hexapoda</taxon>
        <taxon>Insecta</taxon>
        <taxon>Pterygota</taxon>
        <taxon>Neoptera</taxon>
        <taxon>Endopterygota</taxon>
        <taxon>Diptera</taxon>
        <taxon>Brachycera</taxon>
        <taxon>Muscomorpha</taxon>
        <taxon>Platypezoidea</taxon>
        <taxon>Phoridae</taxon>
        <taxon>Megaseliini</taxon>
        <taxon>Megaselia</taxon>
    </lineage>
</organism>